<protein>
    <recommendedName>
        <fullName evidence="4">DUF4890 domain-containing protein</fullName>
    </recommendedName>
</protein>
<feature type="signal peptide" evidence="1">
    <location>
        <begin position="1"/>
        <end position="25"/>
    </location>
</feature>
<keyword evidence="1" id="KW-0732">Signal</keyword>
<gene>
    <name evidence="2" type="ORF">FEF09_20800</name>
</gene>
<organism evidence="2 3">
    <name type="scientific">Chitinophaga pinensis</name>
    <dbReference type="NCBI Taxonomy" id="79329"/>
    <lineage>
        <taxon>Bacteria</taxon>
        <taxon>Pseudomonadati</taxon>
        <taxon>Bacteroidota</taxon>
        <taxon>Chitinophagia</taxon>
        <taxon>Chitinophagales</taxon>
        <taxon>Chitinophagaceae</taxon>
        <taxon>Chitinophaga</taxon>
    </lineage>
</organism>
<comment type="caution">
    <text evidence="2">The sequence shown here is derived from an EMBL/GenBank/DDBJ whole genome shotgun (WGS) entry which is preliminary data.</text>
</comment>
<evidence type="ECO:0000256" key="1">
    <source>
        <dbReference type="SAM" id="SignalP"/>
    </source>
</evidence>
<dbReference type="EMBL" id="VOHS01000026">
    <property type="protein sequence ID" value="TWV98011.1"/>
    <property type="molecule type" value="Genomic_DNA"/>
</dbReference>
<evidence type="ECO:0000313" key="3">
    <source>
        <dbReference type="Proteomes" id="UP000318815"/>
    </source>
</evidence>
<evidence type="ECO:0000313" key="2">
    <source>
        <dbReference type="EMBL" id="TWV98011.1"/>
    </source>
</evidence>
<accession>A0A5C6LS49</accession>
<keyword evidence="3" id="KW-1185">Reference proteome</keyword>
<sequence length="126" mass="14289">MKQILTLLTAGLLLFLVLVATPSFAQDTKKDKAAKALTDTMRTQLSLDDTQYSKVYDINADFMDKLAGVKGDGDSKMAKFKKLKAIDEDRDKALKTVLSAEQFKSFQEFKKQNRQEMKARFKARSK</sequence>
<proteinExistence type="predicted"/>
<reference evidence="2 3" key="1">
    <citation type="submission" date="2019-08" db="EMBL/GenBank/DDBJ databases">
        <title>Whole genome sequencing of chitin degrading bacteria Chitinophaga pinensis YS16.</title>
        <authorList>
            <person name="Singh R.P."/>
            <person name="Manchanda G."/>
            <person name="Maurya I.K."/>
            <person name="Joshi N.K."/>
            <person name="Srivastava A.K."/>
        </authorList>
    </citation>
    <scope>NUCLEOTIDE SEQUENCE [LARGE SCALE GENOMIC DNA]</scope>
    <source>
        <strain evidence="2 3">YS-16</strain>
    </source>
</reference>
<evidence type="ECO:0008006" key="4">
    <source>
        <dbReference type="Google" id="ProtNLM"/>
    </source>
</evidence>
<dbReference type="OrthoDB" id="680361at2"/>
<dbReference type="RefSeq" id="WP_146306887.1">
    <property type="nucleotide sequence ID" value="NZ_VOHS01000026.1"/>
</dbReference>
<dbReference type="AlphaFoldDB" id="A0A5C6LS49"/>
<dbReference type="Proteomes" id="UP000318815">
    <property type="component" value="Unassembled WGS sequence"/>
</dbReference>
<feature type="chain" id="PRO_5023016821" description="DUF4890 domain-containing protein" evidence="1">
    <location>
        <begin position="26"/>
        <end position="126"/>
    </location>
</feature>
<name>A0A5C6LS49_9BACT</name>